<dbReference type="Proteomes" id="UP000503129">
    <property type="component" value="Chromosome"/>
</dbReference>
<dbReference type="InterPro" id="IPR011055">
    <property type="entry name" value="Dup_hybrid_motif"/>
</dbReference>
<dbReference type="InterPro" id="IPR016047">
    <property type="entry name" value="M23ase_b-sheet_dom"/>
</dbReference>
<evidence type="ECO:0000259" key="1">
    <source>
        <dbReference type="Pfam" id="PF01551"/>
    </source>
</evidence>
<dbReference type="InterPro" id="IPR050570">
    <property type="entry name" value="Cell_wall_metabolism_enzyme"/>
</dbReference>
<dbReference type="Pfam" id="PF01551">
    <property type="entry name" value="Peptidase_M23"/>
    <property type="match status" value="1"/>
</dbReference>
<proteinExistence type="predicted"/>
<dbReference type="PANTHER" id="PTHR21666">
    <property type="entry name" value="PEPTIDASE-RELATED"/>
    <property type="match status" value="1"/>
</dbReference>
<dbReference type="SUPFAM" id="SSF51261">
    <property type="entry name" value="Duplicated hybrid motif"/>
    <property type="match status" value="1"/>
</dbReference>
<accession>A0A856MPK9</accession>
<gene>
    <name evidence="2" type="ORF">DP114_00635</name>
</gene>
<organism evidence="2 3">
    <name type="scientific">Brasilonema sennae CENA114</name>
    <dbReference type="NCBI Taxonomy" id="415709"/>
    <lineage>
        <taxon>Bacteria</taxon>
        <taxon>Bacillati</taxon>
        <taxon>Cyanobacteriota</taxon>
        <taxon>Cyanophyceae</taxon>
        <taxon>Nostocales</taxon>
        <taxon>Scytonemataceae</taxon>
        <taxon>Brasilonema</taxon>
        <taxon>Bromeliae group (in: Brasilonema)</taxon>
    </lineage>
</organism>
<dbReference type="CDD" id="cd12797">
    <property type="entry name" value="M23_peptidase"/>
    <property type="match status" value="1"/>
</dbReference>
<dbReference type="GO" id="GO:0004222">
    <property type="term" value="F:metalloendopeptidase activity"/>
    <property type="evidence" value="ECO:0007669"/>
    <property type="project" value="TreeGrafter"/>
</dbReference>
<dbReference type="PANTHER" id="PTHR21666:SF270">
    <property type="entry name" value="MUREIN HYDROLASE ACTIVATOR ENVC"/>
    <property type="match status" value="1"/>
</dbReference>
<reference evidence="2 3" key="1">
    <citation type="submission" date="2018-06" db="EMBL/GenBank/DDBJ databases">
        <title>Comparative genomics of Brasilonema spp. strains.</title>
        <authorList>
            <person name="Alvarenga D.O."/>
            <person name="Fiore M.F."/>
            <person name="Varani A.M."/>
        </authorList>
    </citation>
    <scope>NUCLEOTIDE SEQUENCE [LARGE SCALE GENOMIC DNA]</scope>
    <source>
        <strain evidence="2 3">CENA114</strain>
    </source>
</reference>
<sequence length="285" mass="30825">MLSTNTQVLTQTVKSSNIPQKSLPSDLIWPTQGIISQGFRKYQHEGIDIAGATGTPIVAAASGTVVKAGWNEWGLGNVVVLEHPDGTVTVYGHNSRFLVKQGQQVSQGQVIAEMGTTGNSTAPHLHFEVRKNHRFAVDPLTTLPSLIAGKIPQQQTATQAKANHEINQVSGTQTPQEVSSWQPIPVPVGSQMADTKCNGTTVIEGETANLSVKVCQENGQLFYIGQLKRDSTHPVRLPARSVGSSQYRADNGSFSYIVSSDKVEVWQNGQQVRSDTFSFSKQFGQ</sequence>
<dbReference type="KEGG" id="bsen:DP114_00635"/>
<dbReference type="Gene3D" id="2.70.70.10">
    <property type="entry name" value="Glucose Permease (Domain IIA)"/>
    <property type="match status" value="1"/>
</dbReference>
<name>A0A856MPK9_9CYAN</name>
<dbReference type="AlphaFoldDB" id="A0A856MPK9"/>
<evidence type="ECO:0000313" key="2">
    <source>
        <dbReference type="EMBL" id="QDL12040.1"/>
    </source>
</evidence>
<dbReference type="EMBL" id="CP030118">
    <property type="protein sequence ID" value="QDL12040.1"/>
    <property type="molecule type" value="Genomic_DNA"/>
</dbReference>
<protein>
    <submittedName>
        <fullName evidence="2">M23 family peptidase</fullName>
    </submittedName>
</protein>
<keyword evidence="3" id="KW-1185">Reference proteome</keyword>
<feature type="domain" description="M23ase beta-sheet core" evidence="1">
    <location>
        <begin position="43"/>
        <end position="134"/>
    </location>
</feature>
<evidence type="ECO:0000313" key="3">
    <source>
        <dbReference type="Proteomes" id="UP000503129"/>
    </source>
</evidence>